<evidence type="ECO:0008006" key="5">
    <source>
        <dbReference type="Google" id="ProtNLM"/>
    </source>
</evidence>
<evidence type="ECO:0000313" key="4">
    <source>
        <dbReference type="Proteomes" id="UP001163036"/>
    </source>
</evidence>
<dbReference type="RefSeq" id="WP_264400332.1">
    <property type="nucleotide sequence ID" value="NZ_CP062152.1"/>
</dbReference>
<organism evidence="3 4">
    <name type="scientific">Vibrio parahaemolyticus</name>
    <dbReference type="NCBI Taxonomy" id="670"/>
    <lineage>
        <taxon>Bacteria</taxon>
        <taxon>Pseudomonadati</taxon>
        <taxon>Pseudomonadota</taxon>
        <taxon>Gammaproteobacteria</taxon>
        <taxon>Vibrionales</taxon>
        <taxon>Vibrionaceae</taxon>
        <taxon>Vibrio</taxon>
    </lineage>
</organism>
<gene>
    <name evidence="3" type="ORF">M5598_24525</name>
</gene>
<feature type="transmembrane region" description="Helical" evidence="1">
    <location>
        <begin position="567"/>
        <end position="584"/>
    </location>
</feature>
<dbReference type="EMBL" id="CP097357">
    <property type="protein sequence ID" value="UYV30220.1"/>
    <property type="molecule type" value="Genomic_DNA"/>
</dbReference>
<keyword evidence="1" id="KW-1133">Transmembrane helix</keyword>
<feature type="transmembrane region" description="Helical" evidence="1">
    <location>
        <begin position="516"/>
        <end position="533"/>
    </location>
</feature>
<name>A0AA46ZA08_VIBPH</name>
<feature type="chain" id="PRO_5041355205" description="PEP-utilising enzyme mobile domain-containing protein" evidence="2">
    <location>
        <begin position="24"/>
        <end position="1092"/>
    </location>
</feature>
<evidence type="ECO:0000256" key="2">
    <source>
        <dbReference type="SAM" id="SignalP"/>
    </source>
</evidence>
<protein>
    <recommendedName>
        <fullName evidence="5">PEP-utilising enzyme mobile domain-containing protein</fullName>
    </recommendedName>
</protein>
<feature type="transmembrane region" description="Helical" evidence="1">
    <location>
        <begin position="33"/>
        <end position="49"/>
    </location>
</feature>
<keyword evidence="1" id="KW-0812">Transmembrane</keyword>
<geneLocation type="plasmid" evidence="3 4">
    <name>pVP-16-VB00198-1</name>
</geneLocation>
<feature type="transmembrane region" description="Helical" evidence="1">
    <location>
        <begin position="539"/>
        <end position="560"/>
    </location>
</feature>
<proteinExistence type="predicted"/>
<keyword evidence="2" id="KW-0732">Signal</keyword>
<feature type="signal peptide" evidence="2">
    <location>
        <begin position="1"/>
        <end position="23"/>
    </location>
</feature>
<reference evidence="3" key="1">
    <citation type="submission" date="2022-05" db="EMBL/GenBank/DDBJ databases">
        <title>Megaplasmid of Vibrio parahaemolyticus.</title>
        <authorList>
            <person name="Strauch E."/>
            <person name="Borowiak M."/>
        </authorList>
    </citation>
    <scope>NUCLEOTIDE SEQUENCE</scope>
    <source>
        <strain evidence="3">16-VB00198</strain>
        <plasmid evidence="3">pVP-16-VB00198-1</plasmid>
    </source>
</reference>
<sequence>MNTILRNIIAGAALLAVSFNASAFPIMAINSIGYLVPILLAVVSGGVGIKNKKHLVYGLVGMLVMLTYFAFENVVEHRVEKFSLKQKYFESNESVQINSDRFLPIEMVPEVINYDSRVSLIKIQDVRNVYLNSNNTYGYAEYDKAIEYINANKFDYVLLRSHSYQSLLDFGEKVAKKVKAKVMLIKPELVKFNCDQESCATNYREFDFEGYDFPIIEKFNARRAKLLEDFNIIVASRFISSVSQIYKEDMIYLDVDLAYAYGDKYWDSITNKIDKSKKTIILINKNDNFSTSESFSIYKRGLLSILSEQTGVKDFYVTTNSSLIREISLRSDDPIVTKSHINEDRFYSPIEIHARSYRNFDYFTYICFTEQCVDTMGRDHSINASKLNVFNLNGSLTVDLEPLKAYKSEKLVIASHDLFSSLLGKILAKELADNGFKFKGFTYHYSMYFGAFDRSVINGEQVASYDDNILQPITKLLSVINYDFVDKDREISIYALIVISLFFGALSTYKNGNVSRLSSVSFILISYILINFFHLNPKLIDLEIFGVLFAAPLLAMYIYVTTDNCKYALFSLLAYWLAYSFISVSSMINYVLSFYSIGGVIAVAFSCKKAQEEKNRIGEKYLLTVKHLTNCKSGWLIDNKDELMRVVKNKKYLLRSNHLTKDEMDVSGKFESYLINGRKDALHVYETAFKDANILLKQDDIQFWLVPYVETKQKGVMQSIGTNIGLVGISLGANDSVTLGTSSSYYELDREGNCNNWSDSTITKARLLKKLKEIETIEGVPVIVEFGITRLGKIEVFQVRHQCVEYSHTQTHNALNGLYSVVFNEGASVLGASVLSSLSEGRIVLARSSMSMLKVVEQNQSLSYIATQTRLVAITKELSEIDLSNSITINAKVNLIKQIIDPIITLYFSGSNILFETVSDSVILDCVTSAVSKFGELPGYDLADKPVQVSTESSNLRSITYKDVLHLIVSIALIRLRNELCSEFRDISRVAGSTISQLDEKIFIEETTESNNVNEMIVVVEGSFSGETYSVDEFLMLSETDQARAVIKDDFIPISYMMNCMNAAAIIVKNGSPLSHVAQTAKSLRVPFKIEK</sequence>
<evidence type="ECO:0000313" key="3">
    <source>
        <dbReference type="EMBL" id="UYV30220.1"/>
    </source>
</evidence>
<dbReference type="AlphaFoldDB" id="A0AA46ZA08"/>
<evidence type="ECO:0000256" key="1">
    <source>
        <dbReference type="SAM" id="Phobius"/>
    </source>
</evidence>
<dbReference type="Proteomes" id="UP001163036">
    <property type="component" value="Plasmid pVP-16-VB00198-1"/>
</dbReference>
<feature type="transmembrane region" description="Helical" evidence="1">
    <location>
        <begin position="491"/>
        <end position="509"/>
    </location>
</feature>
<keyword evidence="3" id="KW-0614">Plasmid</keyword>
<keyword evidence="1" id="KW-0472">Membrane</keyword>
<accession>A0AA46ZA08</accession>
<feature type="transmembrane region" description="Helical" evidence="1">
    <location>
        <begin position="54"/>
        <end position="71"/>
    </location>
</feature>